<dbReference type="EMBL" id="BLLF01006022">
    <property type="protein sequence ID" value="GFH31877.1"/>
    <property type="molecule type" value="Genomic_DNA"/>
</dbReference>
<evidence type="ECO:0008006" key="4">
    <source>
        <dbReference type="Google" id="ProtNLM"/>
    </source>
</evidence>
<keyword evidence="3" id="KW-1185">Reference proteome</keyword>
<evidence type="ECO:0000256" key="1">
    <source>
        <dbReference type="SAM" id="SignalP"/>
    </source>
</evidence>
<sequence>MIFMLRILTLHHTQIAAAVTPTQPGGTGNMQVVIVAFHHCQERMRHGPAHRRHPPCLIGSHQPAATACYPDLACCHLLHSTTPSHPSQTPPFHDIGLKSRAATLQPLGRG</sequence>
<accession>A0A6A0AJ57</accession>
<reference evidence="2 3" key="1">
    <citation type="submission" date="2020-02" db="EMBL/GenBank/DDBJ databases">
        <title>Draft genome sequence of Haematococcus lacustris strain NIES-144.</title>
        <authorList>
            <person name="Morimoto D."/>
            <person name="Nakagawa S."/>
            <person name="Yoshida T."/>
            <person name="Sawayama S."/>
        </authorList>
    </citation>
    <scope>NUCLEOTIDE SEQUENCE [LARGE SCALE GENOMIC DNA]</scope>
    <source>
        <strain evidence="2 3">NIES-144</strain>
    </source>
</reference>
<gene>
    <name evidence="2" type="ORF">HaLaN_31000</name>
</gene>
<protein>
    <recommendedName>
        <fullName evidence="4">Secreted protein</fullName>
    </recommendedName>
</protein>
<name>A0A6A0AJ57_HAELA</name>
<proteinExistence type="predicted"/>
<dbReference type="Proteomes" id="UP000485058">
    <property type="component" value="Unassembled WGS sequence"/>
</dbReference>
<dbReference type="AlphaFoldDB" id="A0A6A0AJ57"/>
<comment type="caution">
    <text evidence="2">The sequence shown here is derived from an EMBL/GenBank/DDBJ whole genome shotgun (WGS) entry which is preliminary data.</text>
</comment>
<keyword evidence="1" id="KW-0732">Signal</keyword>
<organism evidence="2 3">
    <name type="scientific">Haematococcus lacustris</name>
    <name type="common">Green alga</name>
    <name type="synonym">Haematococcus pluvialis</name>
    <dbReference type="NCBI Taxonomy" id="44745"/>
    <lineage>
        <taxon>Eukaryota</taxon>
        <taxon>Viridiplantae</taxon>
        <taxon>Chlorophyta</taxon>
        <taxon>core chlorophytes</taxon>
        <taxon>Chlorophyceae</taxon>
        <taxon>CS clade</taxon>
        <taxon>Chlamydomonadales</taxon>
        <taxon>Haematococcaceae</taxon>
        <taxon>Haematococcus</taxon>
    </lineage>
</organism>
<feature type="chain" id="PRO_5025601655" description="Secreted protein" evidence="1">
    <location>
        <begin position="19"/>
        <end position="110"/>
    </location>
</feature>
<feature type="signal peptide" evidence="1">
    <location>
        <begin position="1"/>
        <end position="18"/>
    </location>
</feature>
<evidence type="ECO:0000313" key="3">
    <source>
        <dbReference type="Proteomes" id="UP000485058"/>
    </source>
</evidence>
<evidence type="ECO:0000313" key="2">
    <source>
        <dbReference type="EMBL" id="GFH31877.1"/>
    </source>
</evidence>